<dbReference type="InterPro" id="IPR001646">
    <property type="entry name" value="5peptide_repeat"/>
</dbReference>
<dbReference type="InterPro" id="IPR000274">
    <property type="entry name" value="Adenylate_cyclase_1"/>
</dbReference>
<dbReference type="BioCyc" id="DPIE1322246:BN4_RS15755-MONOMER"/>
<evidence type="ECO:0000313" key="3">
    <source>
        <dbReference type="Proteomes" id="UP000011724"/>
    </source>
</evidence>
<dbReference type="HOGENOM" id="CLU_263138_0_0_7"/>
<reference evidence="3" key="2">
    <citation type="journal article" date="2013" name="Stand. Genomic Sci.">
        <title>Complete genome sequence of Desulfocapsa sulfexigens, a marine deltaproteobacterium specialized in disproportionating inorganic sulfur compounds.</title>
        <authorList>
            <person name="Finster K.W."/>
            <person name="Kjeldsen K.U."/>
            <person name="Kube M."/>
            <person name="Reinhardt R."/>
            <person name="Mussmann M."/>
            <person name="Amann R."/>
            <person name="Schreiber L."/>
        </authorList>
    </citation>
    <scope>NUCLEOTIDE SEQUENCE [LARGE SCALE GENOMIC DNA]</scope>
    <source>
        <strain evidence="3">DSM 10523 / SB164P1</strain>
    </source>
</reference>
<dbReference type="RefSeq" id="WP_015416406.1">
    <property type="nucleotide sequence ID" value="NC_020409.1"/>
</dbReference>
<keyword evidence="2" id="KW-0456">Lyase</keyword>
<dbReference type="PANTHER" id="PTHR38760">
    <property type="entry name" value="ADENYLATE CYCLASE"/>
    <property type="match status" value="1"/>
</dbReference>
<dbReference type="AlphaFoldDB" id="M1WST2"/>
<dbReference type="eggNOG" id="COG3072">
    <property type="taxonomic scope" value="Bacteria"/>
</dbReference>
<dbReference type="Proteomes" id="UP000011724">
    <property type="component" value="Chromosome"/>
</dbReference>
<gene>
    <name evidence="2" type="ordered locus">BN4_20302</name>
</gene>
<evidence type="ECO:0000313" key="2">
    <source>
        <dbReference type="EMBL" id="CCH50364.1"/>
    </source>
</evidence>
<dbReference type="EC" id="4.6.1.1" evidence="2"/>
<dbReference type="GO" id="GO:0006171">
    <property type="term" value="P:cAMP biosynthetic process"/>
    <property type="evidence" value="ECO:0007669"/>
    <property type="project" value="InterPro"/>
</dbReference>
<dbReference type="GO" id="GO:0004016">
    <property type="term" value="F:adenylate cyclase activity"/>
    <property type="evidence" value="ECO:0007669"/>
    <property type="project" value="UniProtKB-EC"/>
</dbReference>
<dbReference type="Gene3D" id="2.160.20.80">
    <property type="entry name" value="E3 ubiquitin-protein ligase SopA"/>
    <property type="match status" value="1"/>
</dbReference>
<dbReference type="InterPro" id="IPR024685">
    <property type="entry name" value="Adenylate_cyclase_1_N"/>
</dbReference>
<dbReference type="SUPFAM" id="SSF141571">
    <property type="entry name" value="Pentapeptide repeat-like"/>
    <property type="match status" value="1"/>
</dbReference>
<organism evidence="2 3">
    <name type="scientific">Pseudodesulfovibrio piezophilus (strain DSM 21447 / JCM 15486 / C1TLV30)</name>
    <name type="common">Desulfovibrio piezophilus</name>
    <dbReference type="NCBI Taxonomy" id="1322246"/>
    <lineage>
        <taxon>Bacteria</taxon>
        <taxon>Pseudomonadati</taxon>
        <taxon>Thermodesulfobacteriota</taxon>
        <taxon>Desulfovibrionia</taxon>
        <taxon>Desulfovibrionales</taxon>
        <taxon>Desulfovibrionaceae</taxon>
    </lineage>
</organism>
<keyword evidence="3" id="KW-1185">Reference proteome</keyword>
<name>M1WST2_PSEP2</name>
<accession>M1WST2</accession>
<dbReference type="EMBL" id="FO203427">
    <property type="protein sequence ID" value="CCH50364.1"/>
    <property type="molecule type" value="Genomic_DNA"/>
</dbReference>
<feature type="domain" description="Adenylate cyclase class-I N-terminal" evidence="1">
    <location>
        <begin position="651"/>
        <end position="841"/>
    </location>
</feature>
<sequence length="1277" mass="141645">MPEVNSRVSDIASVVRTYALNTASQGMSDIDILADTYIKTVLSISPPTAGDAGPISETALNFSKIIQVSKDPRTIKACLRALLRSGRFARILAARFIHSRSIALRELAAMLASTPAGDRLALGHEMLLSYPGNHDKQTLDWLDALMASVSTAPPEELTPFIASLGEQGEILAFPARQVLMHSSFEVWLSNSLKKGGNTVKLSVLCHIILALNDPYYALELSRSLKTETFAPTKLALRTVAQVAEARNSEVLDMFLSVLKSSKGKLTAPCLDGIIDQQAPAAGKLLATLYMKMPSLRQTTISRIPMLGDTAYKSFLAALPKIQREHAESEGLSALIAIAPQFVASLARTGTVTSETFPSLVQETNQSPLPATEKETCPQPGFFSRLFGPRKKTLEKLLPKFNTFKNLDLNCSHVRAEELDGVEMTDLDLTDSVLADIRFIRAKIASSHFTNVIFSGGSHSGSICTVTDFTSAHFSDITFSKCSFNDCNFTDTVFSRCTFSHCRFRNCTLAGAVFLTCTLSQVGVTSSVMAGSTLHQTTIETSRFEDVDFSATNIADSTLKGVEFPNSVLYSVTMYNSSFAAVDMPGATVQSCAVTHSDLSHVLLLRNELRHLAKLTNKAKGVPLPDSSAFSHEAAAQIMRSWSREMSFLRREERMLTLNRARLARALAGLEREKQVYLRLLPYLLDTTVFEKKFSLRGVPSCEVWGYTPCLTSLELSKQFFPTHKHSQTKPTVRILAVYAMGSLGTVAQTAKSDIDCWVCYDGDIDLAAEAGLKRKLDALGLWAESEFGLEAHFFPMRMDDVRANIFSAGDEESSGSAQALLLKEEFYRTALRIAGKNLAWWVTPAGADKKTYDECLQAARRYPLTGRPRLEDFGYLAPVPADEYFGGSLWQMVKAVHSPFKSVLKLGLLETYADTETLPLPLCDRIKHSLFLHRRGVKQTDPYAVLFNTLRRFYHTHGDKEVARLLTESFMFKANLCDIPFFRGLPARFEDASLVEAMFGKEIISPDKICNTNEKWSFEKSLKMGSSVRHFMVNTYKRIQGTLTEGDDSRVLINPEDLTRMGRRIASNFSKKKNKIMRVPFMDTGSDGFPILHMTAQKAFGKRPIWVVRGGSLAETKKSAESLQLLHRSGDPVVMLAWLLANRLYNPKSLLQADRTIAPLSVADLQKLMPAMHDFFPFEETFEPDINEGLDAERVTRAFIILNLTAAPESNKIEEVAVVYATNWGEMFCKTFLSPGREFEDHPSAFLDKNLAQPVSETPEMLLFIPKGAQCKRINLI</sequence>
<reference evidence="2 3" key="1">
    <citation type="journal article" date="2013" name="PLoS ONE">
        <title>The first genomic and proteomic characterization of a deep-sea sulfate reducer: insights into the piezophilic lifestyle of Desulfovibrio piezophilus.</title>
        <authorList>
            <person name="Pradel N."/>
            <person name="Ji B."/>
            <person name="Gimenez G."/>
            <person name="Talla E."/>
            <person name="Lenoble P."/>
            <person name="Garel M."/>
            <person name="Tamburini C."/>
            <person name="Fourquet P."/>
            <person name="Lebrun R."/>
            <person name="Bertin P."/>
            <person name="Denis Y."/>
            <person name="Pophillat M."/>
            <person name="Barbe V."/>
            <person name="Ollivier B."/>
            <person name="Dolla A."/>
        </authorList>
    </citation>
    <scope>NUCLEOTIDE SEQUENCE [LARGE SCALE GENOMIC DNA]</scope>
    <source>
        <strain evidence="3">DSM 10523 / SB164P1</strain>
    </source>
</reference>
<dbReference type="Pfam" id="PF01295">
    <property type="entry name" value="Adenylate_cycl"/>
    <property type="match status" value="1"/>
</dbReference>
<dbReference type="PATRIC" id="fig|879567.3.peg.3389"/>
<dbReference type="KEGG" id="dpi:BN4_20302"/>
<dbReference type="STRING" id="1322246.BN4_20302"/>
<dbReference type="Pfam" id="PF12633">
    <property type="entry name" value="Adenyl_cycl_N"/>
    <property type="match status" value="1"/>
</dbReference>
<dbReference type="Pfam" id="PF13599">
    <property type="entry name" value="Pentapeptide_4"/>
    <property type="match status" value="1"/>
</dbReference>
<dbReference type="OrthoDB" id="5436892at2"/>
<proteinExistence type="predicted"/>
<protein>
    <submittedName>
        <fullName evidence="2">Putative adenylate cyclase</fullName>
        <ecNumber evidence="2">4.6.1.1</ecNumber>
    </submittedName>
</protein>
<dbReference type="PANTHER" id="PTHR38760:SF1">
    <property type="entry name" value="ADENYLATE CYCLASE"/>
    <property type="match status" value="1"/>
</dbReference>
<dbReference type="eggNOG" id="COG1357">
    <property type="taxonomic scope" value="Bacteria"/>
</dbReference>
<evidence type="ECO:0000259" key="1">
    <source>
        <dbReference type="Pfam" id="PF12633"/>
    </source>
</evidence>